<name>A0ABX9KJK1_9FUSO</name>
<evidence type="ECO:0000313" key="2">
    <source>
        <dbReference type="Proteomes" id="UP000263486"/>
    </source>
</evidence>
<dbReference type="EMBL" id="QUAJ01000007">
    <property type="protein sequence ID" value="REI41929.1"/>
    <property type="molecule type" value="Genomic_DNA"/>
</dbReference>
<reference evidence="1 2" key="1">
    <citation type="submission" date="2018-08" db="EMBL/GenBank/DDBJ databases">
        <title>Draft genome sequence of Psychrilyobacter sp. strain SD5 isolated from Black Sea water.</title>
        <authorList>
            <person name="Yadav S."/>
            <person name="Villanueva L."/>
            <person name="Damste J.S.S."/>
        </authorList>
    </citation>
    <scope>NUCLEOTIDE SEQUENCE [LARGE SCALE GENOMIC DNA]</scope>
    <source>
        <strain evidence="1 2">SD5</strain>
    </source>
</reference>
<sequence>MQYQTDDEMKKSKQKEEILIKYLIERVKNYNFKKTHRYSRTDFLAFEEDILCATIELKTSTKNVSDYKKKFEKGFLIDQEKIYNLIKLSKLLDCRAHVFVLYADYDCLYQYKLSNKVITELDQQYNEYLKKEMFVLPHSDFEQKKMPLDCIRELKKLEESGESKENNFAEMIKKLNL</sequence>
<keyword evidence="2" id="KW-1185">Reference proteome</keyword>
<accession>A0ABX9KJK1</accession>
<evidence type="ECO:0000313" key="1">
    <source>
        <dbReference type="EMBL" id="REI41929.1"/>
    </source>
</evidence>
<organism evidence="1 2">
    <name type="scientific">Psychrilyobacter piezotolerans</name>
    <dbReference type="NCBI Taxonomy" id="2293438"/>
    <lineage>
        <taxon>Bacteria</taxon>
        <taxon>Fusobacteriati</taxon>
        <taxon>Fusobacteriota</taxon>
        <taxon>Fusobacteriia</taxon>
        <taxon>Fusobacteriales</taxon>
        <taxon>Fusobacteriaceae</taxon>
        <taxon>Psychrilyobacter</taxon>
    </lineage>
</organism>
<proteinExistence type="predicted"/>
<dbReference type="RefSeq" id="WP_114641925.1">
    <property type="nucleotide sequence ID" value="NZ_JAACIO010000006.1"/>
</dbReference>
<comment type="caution">
    <text evidence="1">The sequence shown here is derived from an EMBL/GenBank/DDBJ whole genome shotgun (WGS) entry which is preliminary data.</text>
</comment>
<gene>
    <name evidence="1" type="ORF">DYH56_05820</name>
</gene>
<dbReference type="Proteomes" id="UP000263486">
    <property type="component" value="Unassembled WGS sequence"/>
</dbReference>
<protein>
    <submittedName>
        <fullName evidence="1">Uncharacterized protein</fullName>
    </submittedName>
</protein>